<evidence type="ECO:0000313" key="2">
    <source>
        <dbReference type="Proteomes" id="UP001230649"/>
    </source>
</evidence>
<accession>A0ACC2VSA5</accession>
<sequence length="326" mass="36980">MPRNLPKRKDSGCDVDMPIDNETMWASVQMLWKTQMYHLDVFQRLERSVLPRLFDEAGVDRILRSLQVDNPVEGKVPCEDRAKFEEELPKPMTPALKLARAHLSTLLGAKIPEYMEEDGYLLPVSLPRVAPTEDEKVAVWFLDLMHLTSVIGDRCRFSSVDAHLSAFLPSGCGMNAWTFRDLVERDIHTKSCLERVGRAHGRWAVSLQSFQDRAEDYWNAWQHTGKGYTGHDMQTSLNIASMRTTVSELTLTSPDEEMDEGEIAVGKCMMRSSIETSFMPAAIPDSAPTASAHWSERRHGFPQAHISRLGYAHRRLAGIHGLLQYR</sequence>
<comment type="caution">
    <text evidence="1">The sequence shown here is derived from an EMBL/GenBank/DDBJ whole genome shotgun (WGS) entry which is preliminary data.</text>
</comment>
<keyword evidence="2" id="KW-1185">Reference proteome</keyword>
<organism evidence="1 2">
    <name type="scientific">Naganishia adeliensis</name>
    <dbReference type="NCBI Taxonomy" id="92952"/>
    <lineage>
        <taxon>Eukaryota</taxon>
        <taxon>Fungi</taxon>
        <taxon>Dikarya</taxon>
        <taxon>Basidiomycota</taxon>
        <taxon>Agaricomycotina</taxon>
        <taxon>Tremellomycetes</taxon>
        <taxon>Filobasidiales</taxon>
        <taxon>Filobasidiaceae</taxon>
        <taxon>Naganishia</taxon>
    </lineage>
</organism>
<name>A0ACC2VSA5_9TREE</name>
<evidence type="ECO:0000313" key="1">
    <source>
        <dbReference type="EMBL" id="KAJ9102308.1"/>
    </source>
</evidence>
<gene>
    <name evidence="1" type="ORF">QFC20_005001</name>
</gene>
<dbReference type="Proteomes" id="UP001230649">
    <property type="component" value="Unassembled WGS sequence"/>
</dbReference>
<protein>
    <submittedName>
        <fullName evidence="1">Uncharacterized protein</fullName>
    </submittedName>
</protein>
<proteinExistence type="predicted"/>
<reference evidence="1" key="1">
    <citation type="submission" date="2023-04" db="EMBL/GenBank/DDBJ databases">
        <title>Draft Genome sequencing of Naganishia species isolated from polar environments using Oxford Nanopore Technology.</title>
        <authorList>
            <person name="Leo P."/>
            <person name="Venkateswaran K."/>
        </authorList>
    </citation>
    <scope>NUCLEOTIDE SEQUENCE</scope>
    <source>
        <strain evidence="1">MNA-CCFEE 5262</strain>
    </source>
</reference>
<dbReference type="EMBL" id="JASBWS010000064">
    <property type="protein sequence ID" value="KAJ9102308.1"/>
    <property type="molecule type" value="Genomic_DNA"/>
</dbReference>